<dbReference type="GO" id="GO:0008081">
    <property type="term" value="F:phosphoric diester hydrolase activity"/>
    <property type="evidence" value="ECO:0007669"/>
    <property type="project" value="InterPro"/>
</dbReference>
<keyword evidence="1" id="KW-0732">Signal</keyword>
<feature type="signal peptide" evidence="1">
    <location>
        <begin position="1"/>
        <end position="20"/>
    </location>
</feature>
<evidence type="ECO:0000256" key="1">
    <source>
        <dbReference type="SAM" id="SignalP"/>
    </source>
</evidence>
<dbReference type="PANTHER" id="PTHR13593:SF149">
    <property type="entry name" value="PHOSPHATIDYLINOSITOL-SPECIFIC PHOSPHOLIPASE C X DOMAIN CONTAINING, ISOFORM A"/>
    <property type="match status" value="1"/>
</dbReference>
<evidence type="ECO:0000313" key="2">
    <source>
        <dbReference type="EMBL" id="KAK9498981.1"/>
    </source>
</evidence>
<dbReference type="SUPFAM" id="SSF51695">
    <property type="entry name" value="PLC-like phosphodiesterases"/>
    <property type="match status" value="1"/>
</dbReference>
<dbReference type="AlphaFoldDB" id="A0AAW1CJ53"/>
<organism evidence="2 3">
    <name type="scientific">Rhynocoris fuscipes</name>
    <dbReference type="NCBI Taxonomy" id="488301"/>
    <lineage>
        <taxon>Eukaryota</taxon>
        <taxon>Metazoa</taxon>
        <taxon>Ecdysozoa</taxon>
        <taxon>Arthropoda</taxon>
        <taxon>Hexapoda</taxon>
        <taxon>Insecta</taxon>
        <taxon>Pterygota</taxon>
        <taxon>Neoptera</taxon>
        <taxon>Paraneoptera</taxon>
        <taxon>Hemiptera</taxon>
        <taxon>Heteroptera</taxon>
        <taxon>Panheteroptera</taxon>
        <taxon>Cimicomorpha</taxon>
        <taxon>Reduviidae</taxon>
        <taxon>Harpactorinae</taxon>
        <taxon>Harpactorini</taxon>
        <taxon>Rhynocoris</taxon>
    </lineage>
</organism>
<dbReference type="Proteomes" id="UP001461498">
    <property type="component" value="Unassembled WGS sequence"/>
</dbReference>
<name>A0AAW1CJ53_9HEMI</name>
<dbReference type="PANTHER" id="PTHR13593">
    <property type="match status" value="1"/>
</dbReference>
<feature type="chain" id="PRO_5043799752" evidence="1">
    <location>
        <begin position="21"/>
        <end position="428"/>
    </location>
</feature>
<dbReference type="GO" id="GO:0006629">
    <property type="term" value="P:lipid metabolic process"/>
    <property type="evidence" value="ECO:0007669"/>
    <property type="project" value="InterPro"/>
</dbReference>
<gene>
    <name evidence="2" type="ORF">O3M35_003508</name>
</gene>
<dbReference type="Gene3D" id="3.20.20.190">
    <property type="entry name" value="Phosphatidylinositol (PI) phosphodiesterase"/>
    <property type="match status" value="1"/>
</dbReference>
<evidence type="ECO:0000313" key="3">
    <source>
        <dbReference type="Proteomes" id="UP001461498"/>
    </source>
</evidence>
<dbReference type="InterPro" id="IPR051057">
    <property type="entry name" value="PI-PLC_domain"/>
</dbReference>
<keyword evidence="3" id="KW-1185">Reference proteome</keyword>
<comment type="caution">
    <text evidence="2">The sequence shown here is derived from an EMBL/GenBank/DDBJ whole genome shotgun (WGS) entry which is preliminary data.</text>
</comment>
<reference evidence="2 3" key="1">
    <citation type="submission" date="2022-12" db="EMBL/GenBank/DDBJ databases">
        <title>Chromosome-level genome assembly of true bugs.</title>
        <authorList>
            <person name="Ma L."/>
            <person name="Li H."/>
        </authorList>
    </citation>
    <scope>NUCLEOTIDE SEQUENCE [LARGE SCALE GENOMIC DNA]</scope>
    <source>
        <strain evidence="2">Lab_2022b</strain>
    </source>
</reference>
<dbReference type="EMBL" id="JAPXFL010000012">
    <property type="protein sequence ID" value="KAK9498981.1"/>
    <property type="molecule type" value="Genomic_DNA"/>
</dbReference>
<sequence>MESMFLILLISISWFSSVRSQSPFLSAAGKERICRKPIVEITVSPLVKSTLRELEISWDVGDQWKPGDWIGLYNESPDKGAKPLFKAEAGQSTGWVLTGIPEGRKFQENPNFNKICLGFWTVYWRADSNNQVASSCLSSNPRWMEDSKKIIRNLKIKEMFLPGTHDSGAFYLAYEPFKETRLNKYVFAQDETVLEQLIHGARYLDFRIGYYKGTWWLNHGVFQVQPLEHVLDDVKEFLDNTKEIVIIDIHAFPAGFTDRDVHYKLVKYLRDELQSYVAPPWLSWNANLGQLWDRNKRLIIAYNDRSIAAENLEFLWPPIVQKWPDVRSLRALYSYFNELFKIYGGRSPNTAWASMAELTPDAWGVITDKYRGLRNMADMVNRQVTEWFRGDWGRMCNAVAVDYIRSTGIVEAAIRWNIRKGTRSNCDP</sequence>
<dbReference type="InterPro" id="IPR017946">
    <property type="entry name" value="PLC-like_Pdiesterase_TIM-brl"/>
</dbReference>
<protein>
    <submittedName>
        <fullName evidence="2">Uncharacterized protein</fullName>
    </submittedName>
</protein>
<accession>A0AAW1CJ53</accession>
<proteinExistence type="predicted"/>